<dbReference type="Pfam" id="PF00225">
    <property type="entry name" value="Kinesin"/>
    <property type="match status" value="1"/>
</dbReference>
<dbReference type="GO" id="GO:0008017">
    <property type="term" value="F:microtubule binding"/>
    <property type="evidence" value="ECO:0007669"/>
    <property type="project" value="InterPro"/>
</dbReference>
<evidence type="ECO:0000256" key="2">
    <source>
        <dbReference type="ARBA" id="ARBA00022490"/>
    </source>
</evidence>
<dbReference type="OrthoDB" id="3176171at2759"/>
<keyword evidence="2" id="KW-0963">Cytoplasm</keyword>
<keyword evidence="7" id="KW-0206">Cytoskeleton</keyword>
<reference evidence="13 14" key="1">
    <citation type="journal article" date="2014" name="PLoS Genet.">
        <title>The Genome of Spironucleus salmonicida Highlights a Fish Pathogen Adapted to Fluctuating Environments.</title>
        <authorList>
            <person name="Xu F."/>
            <person name="Jerlstrom-Hultqvist J."/>
            <person name="Einarsson E."/>
            <person name="Astvaldsson A."/>
            <person name="Svard S.G."/>
            <person name="Andersson J.O."/>
        </authorList>
    </citation>
    <scope>NUCLEOTIDE SEQUENCE</scope>
    <source>
        <strain evidence="14">ATCC 50377</strain>
    </source>
</reference>
<dbReference type="InterPro" id="IPR019821">
    <property type="entry name" value="Kinesin_motor_CS"/>
</dbReference>
<sequence>MQKPQSNQVNINVIVRSRPTNVSEQSKTQNQVKLHSRTNIVEARQKPYSFDAVYGPETTQEVFYESAINKLVQDFLQGFNCSIFAYGQTGSGKTYTMSGTDSDRGVIPRTVYTLFEYLENQNIDFQLRCSFMEVYNEELYDLLEDIREPLKMFEERAQSGVAKPGSNITQNKIVIQNLSEILVKKPEEVLKLLEKANQNRKVAETMMNERSSRSHSIFCLQLVQKQIEINQNTNQEIEFIKISKLNLVDLAGSENVQKSGASGQQMQEASRINKSLLTLGRVINCLTEGKPHVPYRESKLTRLLQDSLGGKTKTTIVATISPSDLQLEETISTLDYMSRAKKIKNAPEIMQKVNSKNVLKEYTAELKHLRELLDMQRQNQGGVFLKEEEYENYQEYIANRNEKVRELEGLIQNQLLEIGRINEVLTMQQKKYQSVKHDLGNAVTHMTGQNEDLHAFQEKVIQGRVVEQQNQQNMDAFKINFQSNIDEIFRPNNIEAVKIESGFNKAVQSYQQGIQIVQKRVVDSLTKYETNIESLQYKLHTELQSSVNLSVTEKLSELIMILQEDTQKPMNKFDIIEKVKKINQLIQNQTNSQMSLFSSFFKTSRQDISQDIIQFSEDISKSLSVVQAEVASIHKQLKSTTMNTFTQLDEVHNLNKKLKETLNTQILSSQTQFKQQMLDLLAQQFDIQNDNLTSIQKVIFTPHEQRTAQLYQTMRDKLAELTKASSEGNAKIDQHITKSNELVKRNGVKINEELVKINSANESLDNGLKNMINVVQQNQQTLIVDEFEVLRIQITKAVEDQKRYIKDLQSSSTSTIMAKNQTNALAIQSLAQEAVRTNTNSITSLPQLQEILNKNTILTQQLGQQTNQVVLQQLQNLSYNSVLPKSHTPTINSPPFRGIGLEQSGVIGVATPSLKK</sequence>
<evidence type="ECO:0000256" key="3">
    <source>
        <dbReference type="ARBA" id="ARBA00022701"/>
    </source>
</evidence>
<dbReference type="GO" id="GO:0005876">
    <property type="term" value="C:spindle microtubule"/>
    <property type="evidence" value="ECO:0007669"/>
    <property type="project" value="TreeGrafter"/>
</dbReference>
<organism evidence="13">
    <name type="scientific">Spironucleus salmonicida</name>
    <dbReference type="NCBI Taxonomy" id="348837"/>
    <lineage>
        <taxon>Eukaryota</taxon>
        <taxon>Metamonada</taxon>
        <taxon>Diplomonadida</taxon>
        <taxon>Hexamitidae</taxon>
        <taxon>Hexamitinae</taxon>
        <taxon>Spironucleus</taxon>
    </lineage>
</organism>
<dbReference type="GO" id="GO:0072686">
    <property type="term" value="C:mitotic spindle"/>
    <property type="evidence" value="ECO:0007669"/>
    <property type="project" value="TreeGrafter"/>
</dbReference>
<name>V6LQY3_9EUKA</name>
<dbReference type="EMBL" id="AUWU02000004">
    <property type="protein sequence ID" value="KAH0574377.1"/>
    <property type="molecule type" value="Genomic_DNA"/>
</dbReference>
<dbReference type="InterPro" id="IPR036961">
    <property type="entry name" value="Kinesin_motor_dom_sf"/>
</dbReference>
<evidence type="ECO:0000256" key="4">
    <source>
        <dbReference type="ARBA" id="ARBA00022741"/>
    </source>
</evidence>
<dbReference type="VEuPathDB" id="GiardiaDB:SS50377_24332"/>
<evidence type="ECO:0000256" key="1">
    <source>
        <dbReference type="ARBA" id="ARBA00004245"/>
    </source>
</evidence>
<keyword evidence="5 9" id="KW-0067">ATP-binding</keyword>
<evidence type="ECO:0000256" key="10">
    <source>
        <dbReference type="RuleBase" id="RU000394"/>
    </source>
</evidence>
<dbReference type="GO" id="GO:0051231">
    <property type="term" value="P:spindle elongation"/>
    <property type="evidence" value="ECO:0007669"/>
    <property type="project" value="TreeGrafter"/>
</dbReference>
<dbReference type="Proteomes" id="UP000018208">
    <property type="component" value="Unassembled WGS sequence"/>
</dbReference>
<dbReference type="InterPro" id="IPR027417">
    <property type="entry name" value="P-loop_NTPase"/>
</dbReference>
<keyword evidence="15" id="KW-1185">Reference proteome</keyword>
<dbReference type="AlphaFoldDB" id="V6LQY3"/>
<dbReference type="GO" id="GO:0007018">
    <property type="term" value="P:microtubule-based movement"/>
    <property type="evidence" value="ECO:0007669"/>
    <property type="project" value="InterPro"/>
</dbReference>
<dbReference type="EMBL" id="KI546085">
    <property type="protein sequence ID" value="EST46116.1"/>
    <property type="molecule type" value="Genomic_DNA"/>
</dbReference>
<dbReference type="SMART" id="SM00129">
    <property type="entry name" value="KISc"/>
    <property type="match status" value="1"/>
</dbReference>
<evidence type="ECO:0000256" key="7">
    <source>
        <dbReference type="ARBA" id="ARBA00023212"/>
    </source>
</evidence>
<evidence type="ECO:0000256" key="9">
    <source>
        <dbReference type="PROSITE-ProRule" id="PRU00283"/>
    </source>
</evidence>
<evidence type="ECO:0000256" key="6">
    <source>
        <dbReference type="ARBA" id="ARBA00023175"/>
    </source>
</evidence>
<reference evidence="14" key="2">
    <citation type="submission" date="2020-12" db="EMBL/GenBank/DDBJ databases">
        <title>New Spironucleus salmonicida genome in near-complete chromosomes.</title>
        <authorList>
            <person name="Xu F."/>
            <person name="Kurt Z."/>
            <person name="Jimenez-Gonzalez A."/>
            <person name="Astvaldsson A."/>
            <person name="Andersson J.O."/>
            <person name="Svard S.G."/>
        </authorList>
    </citation>
    <scope>NUCLEOTIDE SEQUENCE</scope>
    <source>
        <strain evidence="14">ATCC 50377</strain>
    </source>
</reference>
<dbReference type="GO" id="GO:0090307">
    <property type="term" value="P:mitotic spindle assembly"/>
    <property type="evidence" value="ECO:0007669"/>
    <property type="project" value="TreeGrafter"/>
</dbReference>
<dbReference type="FunFam" id="3.40.850.10:FF:000019">
    <property type="entry name" value="Kinesin-like protein KIN-5D"/>
    <property type="match status" value="1"/>
</dbReference>
<dbReference type="SUPFAM" id="SSF52540">
    <property type="entry name" value="P-loop containing nucleoside triphosphate hydrolases"/>
    <property type="match status" value="1"/>
</dbReference>
<proteinExistence type="inferred from homology"/>
<keyword evidence="11" id="KW-0175">Coiled coil</keyword>
<comment type="similarity">
    <text evidence="8">Belongs to the TRAFAC class myosin-kinesin ATPase superfamily. Kinesin family. KIN-5/BimC subfamily.</text>
</comment>
<dbReference type="InterPro" id="IPR001752">
    <property type="entry name" value="Kinesin_motor_dom"/>
</dbReference>
<evidence type="ECO:0000256" key="5">
    <source>
        <dbReference type="ARBA" id="ARBA00022840"/>
    </source>
</evidence>
<dbReference type="PROSITE" id="PS00411">
    <property type="entry name" value="KINESIN_MOTOR_1"/>
    <property type="match status" value="1"/>
</dbReference>
<comment type="subcellular location">
    <subcellularLocation>
        <location evidence="1">Cytoplasm</location>
        <location evidence="1">Cytoskeleton</location>
    </subcellularLocation>
</comment>
<evidence type="ECO:0000313" key="15">
    <source>
        <dbReference type="Proteomes" id="UP000018208"/>
    </source>
</evidence>
<protein>
    <recommendedName>
        <fullName evidence="10">Kinesin-like protein</fullName>
    </recommendedName>
</protein>
<dbReference type="PRINTS" id="PR00380">
    <property type="entry name" value="KINESINHEAVY"/>
</dbReference>
<dbReference type="GO" id="GO:0005524">
    <property type="term" value="F:ATP binding"/>
    <property type="evidence" value="ECO:0007669"/>
    <property type="project" value="UniProtKB-UniRule"/>
</dbReference>
<dbReference type="InterPro" id="IPR047149">
    <property type="entry name" value="KIF11-like"/>
</dbReference>
<evidence type="ECO:0000313" key="14">
    <source>
        <dbReference type="EMBL" id="KAH0574377.1"/>
    </source>
</evidence>
<dbReference type="GO" id="GO:0008574">
    <property type="term" value="F:plus-end-directed microtubule motor activity"/>
    <property type="evidence" value="ECO:0007669"/>
    <property type="project" value="TreeGrafter"/>
</dbReference>
<feature type="coiled-coil region" evidence="11">
    <location>
        <begin position="352"/>
        <end position="413"/>
    </location>
</feature>
<dbReference type="PANTHER" id="PTHR47970">
    <property type="entry name" value="KINESIN-LIKE PROTEIN KIF11"/>
    <property type="match status" value="1"/>
</dbReference>
<evidence type="ECO:0000313" key="13">
    <source>
        <dbReference type="EMBL" id="EST46116.1"/>
    </source>
</evidence>
<evidence type="ECO:0000256" key="8">
    <source>
        <dbReference type="ARBA" id="ARBA00034704"/>
    </source>
</evidence>
<keyword evidence="6 9" id="KW-0505">Motor protein</keyword>
<feature type="domain" description="Kinesin motor" evidence="12">
    <location>
        <begin position="10"/>
        <end position="343"/>
    </location>
</feature>
<dbReference type="PROSITE" id="PS50067">
    <property type="entry name" value="KINESIN_MOTOR_2"/>
    <property type="match status" value="1"/>
</dbReference>
<keyword evidence="3 10" id="KW-0493">Microtubule</keyword>
<evidence type="ECO:0000259" key="12">
    <source>
        <dbReference type="PROSITE" id="PS50067"/>
    </source>
</evidence>
<dbReference type="PANTHER" id="PTHR47970:SF12">
    <property type="entry name" value="KINESIN FAMILY MEMBER 11"/>
    <property type="match status" value="1"/>
</dbReference>
<evidence type="ECO:0000256" key="11">
    <source>
        <dbReference type="SAM" id="Coils"/>
    </source>
</evidence>
<gene>
    <name evidence="13" type="ORF">SS50377_14110</name>
    <name evidence="14" type="ORF">SS50377_24332</name>
</gene>
<accession>V6LQY3</accession>
<feature type="binding site" evidence="9">
    <location>
        <begin position="87"/>
        <end position="94"/>
    </location>
    <ligand>
        <name>ATP</name>
        <dbReference type="ChEBI" id="CHEBI:30616"/>
    </ligand>
</feature>
<keyword evidence="4 9" id="KW-0547">Nucleotide-binding</keyword>
<dbReference type="Gene3D" id="3.40.850.10">
    <property type="entry name" value="Kinesin motor domain"/>
    <property type="match status" value="1"/>
</dbReference>